<evidence type="ECO:0000256" key="12">
    <source>
        <dbReference type="ARBA" id="ARBA00023012"/>
    </source>
</evidence>
<keyword evidence="9" id="KW-0418">Kinase</keyword>
<protein>
    <recommendedName>
        <fullName evidence="4">Blue-light-activated histidine kinase</fullName>
        <ecNumber evidence="3">2.7.13.3</ecNumber>
    </recommendedName>
</protein>
<evidence type="ECO:0000256" key="7">
    <source>
        <dbReference type="ARBA" id="ARBA00022692"/>
    </source>
</evidence>
<sequence length="442" mass="48133">MPTERGLDVGRWLLAPRSARDAYLLAAASVAAMTLVRLALGAFLADIVPFGTFFIAVLFSATAGGLGPGLFALLSSAVVSALLFVPDMAATPIPLKSLVNFGVFLLSGGCVALLGAAMRGARAERAEAERLFGVVHALALDGFVIYRAMRDQAGRVIDFERIFMNRAAEKMIGPAEEMVGRTYLATSPTAHREQLFQNYLRVLETGVRAEDEFLFENGGLWVYNVAARIDAERIAITFRDITAAKQIIGQQNLLLRELNHRVKNVLMMAMSLARLTSTQGTAREYRDALMARIGALGRAHDLLMTESWEGALLEDLVAQTLEPYRRVTWSGPRLTISPESAISLNMMLYELATNAAKYGALSSPEGRVEITWTQPAEGEALLCWRERGGPPVTQPERHGLGSRLLKSGMSGSPTRTDLRYLPDGVECDISFVTAQPEARSQG</sequence>
<evidence type="ECO:0000256" key="5">
    <source>
        <dbReference type="ARBA" id="ARBA00022553"/>
    </source>
</evidence>
<dbReference type="Gene3D" id="1.20.120.620">
    <property type="entry name" value="Backbone structure of the membrane domain of e. Coli histidine kinase receptor kdpd"/>
    <property type="match status" value="1"/>
</dbReference>
<evidence type="ECO:0000256" key="11">
    <source>
        <dbReference type="ARBA" id="ARBA00022989"/>
    </source>
</evidence>
<evidence type="ECO:0000256" key="14">
    <source>
        <dbReference type="SAM" id="MobiDB-lite"/>
    </source>
</evidence>
<evidence type="ECO:0000313" key="17">
    <source>
        <dbReference type="EMBL" id="MCP8940908.1"/>
    </source>
</evidence>
<proteinExistence type="predicted"/>
<dbReference type="Pfam" id="PF07536">
    <property type="entry name" value="HWE_HK"/>
    <property type="match status" value="1"/>
</dbReference>
<keyword evidence="11 15" id="KW-1133">Transmembrane helix</keyword>
<keyword evidence="6" id="KW-0808">Transferase</keyword>
<comment type="subcellular location">
    <subcellularLocation>
        <location evidence="2">Membrane</location>
        <topology evidence="2">Multi-pass membrane protein</topology>
    </subcellularLocation>
</comment>
<dbReference type="RefSeq" id="WP_254746200.1">
    <property type="nucleotide sequence ID" value="NZ_JANCLU010000030.1"/>
</dbReference>
<comment type="caution">
    <text evidence="17">The sequence shown here is derived from an EMBL/GenBank/DDBJ whole genome shotgun (WGS) entry which is preliminary data.</text>
</comment>
<dbReference type="InterPro" id="IPR025201">
    <property type="entry name" value="KdpD_TM"/>
</dbReference>
<evidence type="ECO:0000256" key="1">
    <source>
        <dbReference type="ARBA" id="ARBA00000085"/>
    </source>
</evidence>
<dbReference type="EMBL" id="JANCLU010000030">
    <property type="protein sequence ID" value="MCP8940908.1"/>
    <property type="molecule type" value="Genomic_DNA"/>
</dbReference>
<dbReference type="InterPro" id="IPR038318">
    <property type="entry name" value="KdpD_sf"/>
</dbReference>
<keyword evidence="18" id="KW-1185">Reference proteome</keyword>
<evidence type="ECO:0000256" key="10">
    <source>
        <dbReference type="ARBA" id="ARBA00022840"/>
    </source>
</evidence>
<feature type="transmembrane region" description="Helical" evidence="15">
    <location>
        <begin position="97"/>
        <end position="118"/>
    </location>
</feature>
<dbReference type="EC" id="2.7.13.3" evidence="3"/>
<dbReference type="Proteomes" id="UP001205890">
    <property type="component" value="Unassembled WGS sequence"/>
</dbReference>
<organism evidence="17 18">
    <name type="scientific">Alsobacter ponti</name>
    <dbReference type="NCBI Taxonomy" id="2962936"/>
    <lineage>
        <taxon>Bacteria</taxon>
        <taxon>Pseudomonadati</taxon>
        <taxon>Pseudomonadota</taxon>
        <taxon>Alphaproteobacteria</taxon>
        <taxon>Hyphomicrobiales</taxon>
        <taxon>Alsobacteraceae</taxon>
        <taxon>Alsobacter</taxon>
    </lineage>
</organism>
<keyword evidence="8" id="KW-0547">Nucleotide-binding</keyword>
<evidence type="ECO:0000256" key="4">
    <source>
        <dbReference type="ARBA" id="ARBA00021740"/>
    </source>
</evidence>
<keyword evidence="5" id="KW-0597">Phosphoprotein</keyword>
<dbReference type="PANTHER" id="PTHR41523">
    <property type="entry name" value="TWO-COMPONENT SYSTEM SENSOR PROTEIN"/>
    <property type="match status" value="1"/>
</dbReference>
<feature type="region of interest" description="Disordered" evidence="14">
    <location>
        <begin position="390"/>
        <end position="413"/>
    </location>
</feature>
<keyword evidence="13 15" id="KW-0472">Membrane</keyword>
<dbReference type="Pfam" id="PF13493">
    <property type="entry name" value="DUF4118"/>
    <property type="match status" value="1"/>
</dbReference>
<feature type="domain" description="Signal transduction histidine kinase HWE region" evidence="16">
    <location>
        <begin position="257"/>
        <end position="333"/>
    </location>
</feature>
<name>A0ABT1LKX7_9HYPH</name>
<dbReference type="InterPro" id="IPR035965">
    <property type="entry name" value="PAS-like_dom_sf"/>
</dbReference>
<feature type="transmembrane region" description="Helical" evidence="15">
    <location>
        <begin position="22"/>
        <end position="45"/>
    </location>
</feature>
<dbReference type="InterPro" id="IPR011102">
    <property type="entry name" value="Sig_transdc_His_kinase_HWE"/>
</dbReference>
<evidence type="ECO:0000256" key="9">
    <source>
        <dbReference type="ARBA" id="ARBA00022777"/>
    </source>
</evidence>
<evidence type="ECO:0000256" key="6">
    <source>
        <dbReference type="ARBA" id="ARBA00022679"/>
    </source>
</evidence>
<dbReference type="Gene3D" id="3.30.565.10">
    <property type="entry name" value="Histidine kinase-like ATPase, C-terminal domain"/>
    <property type="match status" value="1"/>
</dbReference>
<reference evidence="17 18" key="1">
    <citation type="submission" date="2022-07" db="EMBL/GenBank/DDBJ databases">
        <authorList>
            <person name="Li W.-J."/>
            <person name="Deng Q.-Q."/>
        </authorList>
    </citation>
    <scope>NUCLEOTIDE SEQUENCE [LARGE SCALE GENOMIC DNA]</scope>
    <source>
        <strain evidence="17 18">SYSU M60028</strain>
    </source>
</reference>
<keyword evidence="7 15" id="KW-0812">Transmembrane</keyword>
<keyword evidence="10" id="KW-0067">ATP-binding</keyword>
<keyword evidence="12" id="KW-0902">Two-component regulatory system</keyword>
<dbReference type="SUPFAM" id="SSF55785">
    <property type="entry name" value="PYP-like sensor domain (PAS domain)"/>
    <property type="match status" value="1"/>
</dbReference>
<dbReference type="CDD" id="cd00130">
    <property type="entry name" value="PAS"/>
    <property type="match status" value="1"/>
</dbReference>
<evidence type="ECO:0000256" key="13">
    <source>
        <dbReference type="ARBA" id="ARBA00023136"/>
    </source>
</evidence>
<dbReference type="SMART" id="SM00911">
    <property type="entry name" value="HWE_HK"/>
    <property type="match status" value="1"/>
</dbReference>
<feature type="transmembrane region" description="Helical" evidence="15">
    <location>
        <begin position="52"/>
        <end position="85"/>
    </location>
</feature>
<accession>A0ABT1LKX7</accession>
<evidence type="ECO:0000313" key="18">
    <source>
        <dbReference type="Proteomes" id="UP001205890"/>
    </source>
</evidence>
<dbReference type="Gene3D" id="3.30.450.20">
    <property type="entry name" value="PAS domain"/>
    <property type="match status" value="1"/>
</dbReference>
<evidence type="ECO:0000256" key="15">
    <source>
        <dbReference type="SAM" id="Phobius"/>
    </source>
</evidence>
<evidence type="ECO:0000256" key="2">
    <source>
        <dbReference type="ARBA" id="ARBA00004141"/>
    </source>
</evidence>
<comment type="catalytic activity">
    <reaction evidence="1">
        <text>ATP + protein L-histidine = ADP + protein N-phospho-L-histidine.</text>
        <dbReference type="EC" id="2.7.13.3"/>
    </reaction>
</comment>
<dbReference type="InterPro" id="IPR036890">
    <property type="entry name" value="HATPase_C_sf"/>
</dbReference>
<gene>
    <name evidence="17" type="ORF">NK718_20470</name>
</gene>
<evidence type="ECO:0000256" key="8">
    <source>
        <dbReference type="ARBA" id="ARBA00022741"/>
    </source>
</evidence>
<dbReference type="PANTHER" id="PTHR41523:SF8">
    <property type="entry name" value="ETHYLENE RESPONSE SENSOR PROTEIN"/>
    <property type="match status" value="1"/>
</dbReference>
<evidence type="ECO:0000256" key="3">
    <source>
        <dbReference type="ARBA" id="ARBA00012438"/>
    </source>
</evidence>
<dbReference type="InterPro" id="IPR000014">
    <property type="entry name" value="PAS"/>
</dbReference>
<evidence type="ECO:0000259" key="16">
    <source>
        <dbReference type="SMART" id="SM00911"/>
    </source>
</evidence>